<evidence type="ECO:0008006" key="3">
    <source>
        <dbReference type="Google" id="ProtNLM"/>
    </source>
</evidence>
<dbReference type="EMBL" id="CP011125">
    <property type="protein sequence ID" value="AKF07857.1"/>
    <property type="molecule type" value="Genomic_DNA"/>
</dbReference>
<gene>
    <name evidence="1" type="ORF">DB32_005006</name>
</gene>
<dbReference type="KEGG" id="samy:DB32_005006"/>
<dbReference type="Proteomes" id="UP000034883">
    <property type="component" value="Chromosome"/>
</dbReference>
<evidence type="ECO:0000313" key="1">
    <source>
        <dbReference type="EMBL" id="AKF07857.1"/>
    </source>
</evidence>
<name>A0A0F6YK28_9BACT</name>
<accession>A0A0F6YK28</accession>
<proteinExistence type="predicted"/>
<protein>
    <recommendedName>
        <fullName evidence="3">Four helix bundle protein</fullName>
    </recommendedName>
</protein>
<organism evidence="1 2">
    <name type="scientific">Sandaracinus amylolyticus</name>
    <dbReference type="NCBI Taxonomy" id="927083"/>
    <lineage>
        <taxon>Bacteria</taxon>
        <taxon>Pseudomonadati</taxon>
        <taxon>Myxococcota</taxon>
        <taxon>Polyangia</taxon>
        <taxon>Polyangiales</taxon>
        <taxon>Sandaracinaceae</taxon>
        <taxon>Sandaracinus</taxon>
    </lineage>
</organism>
<evidence type="ECO:0000313" key="2">
    <source>
        <dbReference type="Proteomes" id="UP000034883"/>
    </source>
</evidence>
<sequence>MRLRTALGSAREVDVALRVAEAFGYVDTLDAKLMNRLDALCAVLWKLTR</sequence>
<dbReference type="AlphaFoldDB" id="A0A0F6YK28"/>
<keyword evidence="2" id="KW-1185">Reference proteome</keyword>
<reference evidence="1 2" key="1">
    <citation type="submission" date="2015-03" db="EMBL/GenBank/DDBJ databases">
        <title>Genome assembly of Sandaracinus amylolyticus DSM 53668.</title>
        <authorList>
            <person name="Sharma G."/>
            <person name="Subramanian S."/>
        </authorList>
    </citation>
    <scope>NUCLEOTIDE SEQUENCE [LARGE SCALE GENOMIC DNA]</scope>
    <source>
        <strain evidence="1 2">DSM 53668</strain>
    </source>
</reference>